<keyword evidence="10" id="KW-1185">Reference proteome</keyword>
<dbReference type="InterPro" id="IPR036396">
    <property type="entry name" value="Cyt_P450_sf"/>
</dbReference>
<name>A0ABY7DIE0_MYAAR</name>
<comment type="similarity">
    <text evidence="2">Belongs to the cytochrome P450 family.</text>
</comment>
<proteinExistence type="inferred from homology"/>
<dbReference type="EMBL" id="CP111013">
    <property type="protein sequence ID" value="WAQ97456.1"/>
    <property type="molecule type" value="Genomic_DNA"/>
</dbReference>
<keyword evidence="8" id="KW-1133">Transmembrane helix</keyword>
<evidence type="ECO:0000256" key="3">
    <source>
        <dbReference type="ARBA" id="ARBA00022617"/>
    </source>
</evidence>
<dbReference type="Gene3D" id="1.10.630.10">
    <property type="entry name" value="Cytochrome P450"/>
    <property type="match status" value="1"/>
</dbReference>
<accession>A0ABY7DIE0</accession>
<evidence type="ECO:0000256" key="5">
    <source>
        <dbReference type="ARBA" id="ARBA00023002"/>
    </source>
</evidence>
<evidence type="ECO:0000256" key="6">
    <source>
        <dbReference type="ARBA" id="ARBA00023004"/>
    </source>
</evidence>
<evidence type="ECO:0000256" key="4">
    <source>
        <dbReference type="ARBA" id="ARBA00022723"/>
    </source>
</evidence>
<feature type="transmembrane region" description="Helical" evidence="8">
    <location>
        <begin position="24"/>
        <end position="45"/>
    </location>
</feature>
<comment type="cofactor">
    <cofactor evidence="1">
        <name>heme</name>
        <dbReference type="ChEBI" id="CHEBI:30413"/>
    </cofactor>
</comment>
<evidence type="ECO:0000313" key="9">
    <source>
        <dbReference type="EMBL" id="WAQ97456.1"/>
    </source>
</evidence>
<evidence type="ECO:0000256" key="7">
    <source>
        <dbReference type="ARBA" id="ARBA00023033"/>
    </source>
</evidence>
<reference evidence="9" key="1">
    <citation type="submission" date="2022-11" db="EMBL/GenBank/DDBJ databases">
        <title>Centuries of genome instability and evolution in soft-shell clam transmissible cancer (bioRxiv).</title>
        <authorList>
            <person name="Hart S.F.M."/>
            <person name="Yonemitsu M.A."/>
            <person name="Giersch R.M."/>
            <person name="Beal B.F."/>
            <person name="Arriagada G."/>
            <person name="Davis B.W."/>
            <person name="Ostrander E.A."/>
            <person name="Goff S.P."/>
            <person name="Metzger M.J."/>
        </authorList>
    </citation>
    <scope>NUCLEOTIDE SEQUENCE</scope>
    <source>
        <strain evidence="9">MELC-2E11</strain>
        <tissue evidence="9">Siphon/mantle</tissue>
    </source>
</reference>
<keyword evidence="3" id="KW-0349">Heme</keyword>
<dbReference type="InterPro" id="IPR002402">
    <property type="entry name" value="Cyt_P450_E_grp-II"/>
</dbReference>
<keyword evidence="6" id="KW-0408">Iron</keyword>
<dbReference type="PANTHER" id="PTHR24291:SF201">
    <property type="entry name" value="CYTOCHROME P450, FAMILY 4, SUBFAMILY B, POLYPEPTIDE 7"/>
    <property type="match status" value="1"/>
</dbReference>
<protein>
    <submittedName>
        <fullName evidence="9">CP4FE-like protein</fullName>
    </submittedName>
</protein>
<keyword evidence="7" id="KW-0503">Monooxygenase</keyword>
<dbReference type="Proteomes" id="UP001164746">
    <property type="component" value="Chromosome 2"/>
</dbReference>
<gene>
    <name evidence="9" type="ORF">MAR_030146</name>
</gene>
<dbReference type="Pfam" id="PF00067">
    <property type="entry name" value="p450"/>
    <property type="match status" value="2"/>
</dbReference>
<keyword evidence="8" id="KW-0472">Membrane</keyword>
<dbReference type="InterPro" id="IPR050196">
    <property type="entry name" value="Cytochrome_P450_Monoox"/>
</dbReference>
<dbReference type="InterPro" id="IPR001128">
    <property type="entry name" value="Cyt_P450"/>
</dbReference>
<dbReference type="PRINTS" id="PR00385">
    <property type="entry name" value="P450"/>
</dbReference>
<organism evidence="9 10">
    <name type="scientific">Mya arenaria</name>
    <name type="common">Soft-shell clam</name>
    <dbReference type="NCBI Taxonomy" id="6604"/>
    <lineage>
        <taxon>Eukaryota</taxon>
        <taxon>Metazoa</taxon>
        <taxon>Spiralia</taxon>
        <taxon>Lophotrochozoa</taxon>
        <taxon>Mollusca</taxon>
        <taxon>Bivalvia</taxon>
        <taxon>Autobranchia</taxon>
        <taxon>Heteroconchia</taxon>
        <taxon>Euheterodonta</taxon>
        <taxon>Imparidentia</taxon>
        <taxon>Neoheterodontei</taxon>
        <taxon>Myida</taxon>
        <taxon>Myoidea</taxon>
        <taxon>Myidae</taxon>
        <taxon>Mya</taxon>
    </lineage>
</organism>
<keyword evidence="8" id="KW-0812">Transmembrane</keyword>
<sequence length="460" mass="52606">MLPILGSLDVASLVPATYRASTSLVLQTVLLAAGLYIFGKLVTFIRWHRRTDKLFGNVPGPKERHWLFGSFRNMPEDGHDRMQVFVDWGNQYARAQGYLRLWGSFWRPVIVACHPTSMKKILKTAEPKPLGLTSGYRTLKAWLGDGLLISGGEKWARNRRLLTPAFHFDILKPYIHVYNDAAGIFVDKLNDFAARGEQFELFQHVKPWLASDIIFYNTALGKKYKRDCDYVHGVAEDIINTRKAALEKIGGVDKKKYLDFLDILLTAKDENGVGLSYMDIRNEVDTFLFEGHDTTASAISWILYSLAEHPEYQQKCQEEVDEVLQGRQDVEWSDLPKLEYLTQCIKEGMRLHAPVAIVGRETTKPFPIADIVCPPGTNVMINIWMLHHNVEVWGEDHMDFRPDRFTKEACAKMDPYQYVPFSGGPSFTFNLVPGHVVRRRLAAVMRAENGIMMTVERRKH</sequence>
<evidence type="ECO:0000256" key="8">
    <source>
        <dbReference type="SAM" id="Phobius"/>
    </source>
</evidence>
<dbReference type="PRINTS" id="PR00464">
    <property type="entry name" value="EP450II"/>
</dbReference>
<keyword evidence="4" id="KW-0479">Metal-binding</keyword>
<dbReference type="SUPFAM" id="SSF48264">
    <property type="entry name" value="Cytochrome P450"/>
    <property type="match status" value="1"/>
</dbReference>
<evidence type="ECO:0000313" key="10">
    <source>
        <dbReference type="Proteomes" id="UP001164746"/>
    </source>
</evidence>
<dbReference type="PANTHER" id="PTHR24291">
    <property type="entry name" value="CYTOCHROME P450 FAMILY 4"/>
    <property type="match status" value="1"/>
</dbReference>
<keyword evidence="5" id="KW-0560">Oxidoreductase</keyword>
<evidence type="ECO:0000256" key="2">
    <source>
        <dbReference type="ARBA" id="ARBA00010617"/>
    </source>
</evidence>
<evidence type="ECO:0000256" key="1">
    <source>
        <dbReference type="ARBA" id="ARBA00001971"/>
    </source>
</evidence>